<accession>A0A7Y2NYT1</accession>
<evidence type="ECO:0000256" key="1">
    <source>
        <dbReference type="SAM" id="Phobius"/>
    </source>
</evidence>
<sequence>MNKRVHVSSNLMPVQDFLVLEDVARRLARTYPPDWLERQGRQVYTVALTVSFLLGMLLGLAWGPWWGFLIPLSMPGLVLVVLPRCLFGREAGRPRWAHRLAALDRKDVELVGRITGLEPGQACSGDRFFEIWRHAQCFIDYRNG</sequence>
<keyword evidence="1" id="KW-1133">Transmembrane helix</keyword>
<evidence type="ECO:0000313" key="3">
    <source>
        <dbReference type="Proteomes" id="UP000533905"/>
    </source>
</evidence>
<organism evidence="2 3">
    <name type="scientific">Telluria aromaticivorans</name>
    <dbReference type="NCBI Taxonomy" id="2725995"/>
    <lineage>
        <taxon>Bacteria</taxon>
        <taxon>Pseudomonadati</taxon>
        <taxon>Pseudomonadota</taxon>
        <taxon>Betaproteobacteria</taxon>
        <taxon>Burkholderiales</taxon>
        <taxon>Oxalobacteraceae</taxon>
        <taxon>Telluria group</taxon>
        <taxon>Telluria</taxon>
    </lineage>
</organism>
<proteinExistence type="predicted"/>
<keyword evidence="1" id="KW-0472">Membrane</keyword>
<dbReference type="Proteomes" id="UP000533905">
    <property type="component" value="Unassembled WGS sequence"/>
</dbReference>
<comment type="caution">
    <text evidence="2">The sequence shown here is derived from an EMBL/GenBank/DDBJ whole genome shotgun (WGS) entry which is preliminary data.</text>
</comment>
<dbReference type="AlphaFoldDB" id="A0A7Y2NYT1"/>
<name>A0A7Y2NYT1_9BURK</name>
<dbReference type="EMBL" id="JABAIV010000001">
    <property type="protein sequence ID" value="NNG22314.1"/>
    <property type="molecule type" value="Genomic_DNA"/>
</dbReference>
<feature type="transmembrane region" description="Helical" evidence="1">
    <location>
        <begin position="68"/>
        <end position="87"/>
    </location>
</feature>
<keyword evidence="1" id="KW-0812">Transmembrane</keyword>
<protein>
    <submittedName>
        <fullName evidence="2">Uncharacterized protein</fullName>
    </submittedName>
</protein>
<feature type="transmembrane region" description="Helical" evidence="1">
    <location>
        <begin position="43"/>
        <end position="62"/>
    </location>
</feature>
<evidence type="ECO:0000313" key="2">
    <source>
        <dbReference type="EMBL" id="NNG22314.1"/>
    </source>
</evidence>
<gene>
    <name evidence="2" type="ORF">HGB41_04785</name>
</gene>
<dbReference type="RefSeq" id="WP_171081553.1">
    <property type="nucleotide sequence ID" value="NZ_JABAIV010000001.1"/>
</dbReference>
<keyword evidence="3" id="KW-1185">Reference proteome</keyword>
<reference evidence="2 3" key="1">
    <citation type="submission" date="2020-04" db="EMBL/GenBank/DDBJ databases">
        <title>Massilia sp. nov., a cold adapted bacteria isolated from Arctic soil.</title>
        <authorList>
            <person name="Son J."/>
            <person name="Ka J.-O."/>
        </authorList>
    </citation>
    <scope>NUCLEOTIDE SEQUENCE [LARGE SCALE GENOMIC DNA]</scope>
    <source>
        <strain evidence="2 3">ML15P13</strain>
    </source>
</reference>